<protein>
    <recommendedName>
        <fullName evidence="4">Cell wall protein</fullName>
    </recommendedName>
</protein>
<dbReference type="EMBL" id="LAFY01000449">
    <property type="protein sequence ID" value="KJX97840.1"/>
    <property type="molecule type" value="Genomic_DNA"/>
</dbReference>
<evidence type="ECO:0000256" key="1">
    <source>
        <dbReference type="SAM" id="SignalP"/>
    </source>
</evidence>
<proteinExistence type="predicted"/>
<dbReference type="AlphaFoldDB" id="A0A0F4GNQ8"/>
<dbReference type="Proteomes" id="UP000033647">
    <property type="component" value="Unassembled WGS sequence"/>
</dbReference>
<dbReference type="OrthoDB" id="4093325at2759"/>
<accession>A0A0F4GNQ8</accession>
<evidence type="ECO:0000313" key="2">
    <source>
        <dbReference type="EMBL" id="KJX97840.1"/>
    </source>
</evidence>
<feature type="chain" id="PRO_5002468859" description="Cell wall protein" evidence="1">
    <location>
        <begin position="18"/>
        <end position="183"/>
    </location>
</feature>
<keyword evidence="3" id="KW-1185">Reference proteome</keyword>
<gene>
    <name evidence="2" type="ORF">TI39_contig457g00014</name>
</gene>
<name>A0A0F4GNQ8_9PEZI</name>
<sequence>MQYSAVTLLTLVSSVLAAPATQSNVPGFNEKFGIKAYGKGINGINIVATGDRIFIGGQQFAQCVNNKRADSATFARYSDDTISLWHTENPTQQLWVGSSSSGSAEGVVGYITGNDATPGHDLRSHFKIDQNGRLTFNGVGAKACPASGNRYLLYFTNRKLEKGCVDVTLQTFKTPACVSCLYV</sequence>
<organism evidence="2 3">
    <name type="scientific">Zymoseptoria brevis</name>
    <dbReference type="NCBI Taxonomy" id="1047168"/>
    <lineage>
        <taxon>Eukaryota</taxon>
        <taxon>Fungi</taxon>
        <taxon>Dikarya</taxon>
        <taxon>Ascomycota</taxon>
        <taxon>Pezizomycotina</taxon>
        <taxon>Dothideomycetes</taxon>
        <taxon>Dothideomycetidae</taxon>
        <taxon>Mycosphaerellales</taxon>
        <taxon>Mycosphaerellaceae</taxon>
        <taxon>Zymoseptoria</taxon>
    </lineage>
</organism>
<feature type="signal peptide" evidence="1">
    <location>
        <begin position="1"/>
        <end position="17"/>
    </location>
</feature>
<evidence type="ECO:0000313" key="3">
    <source>
        <dbReference type="Proteomes" id="UP000033647"/>
    </source>
</evidence>
<reference evidence="2 3" key="1">
    <citation type="submission" date="2015-03" db="EMBL/GenBank/DDBJ databases">
        <title>RNA-seq based gene annotation and comparative genomics of four Zymoseptoria species reveal species-specific pathogenicity related genes and transposable element activity.</title>
        <authorList>
            <person name="Grandaubert J."/>
            <person name="Bhattacharyya A."/>
            <person name="Stukenbrock E.H."/>
        </authorList>
    </citation>
    <scope>NUCLEOTIDE SEQUENCE [LARGE SCALE GENOMIC DNA]</scope>
    <source>
        <strain evidence="2 3">Zb18110</strain>
    </source>
</reference>
<comment type="caution">
    <text evidence="2">The sequence shown here is derived from an EMBL/GenBank/DDBJ whole genome shotgun (WGS) entry which is preliminary data.</text>
</comment>
<evidence type="ECO:0008006" key="4">
    <source>
        <dbReference type="Google" id="ProtNLM"/>
    </source>
</evidence>
<keyword evidence="1" id="KW-0732">Signal</keyword>